<feature type="region of interest" description="Disordered" evidence="1">
    <location>
        <begin position="121"/>
        <end position="159"/>
    </location>
</feature>
<dbReference type="Proteomes" id="UP000250043">
    <property type="component" value="Unassembled WGS sequence"/>
</dbReference>
<protein>
    <submittedName>
        <fullName evidence="2">Uncharacterized protein</fullName>
    </submittedName>
</protein>
<reference evidence="2 3" key="1">
    <citation type="submission" date="2016-07" db="EMBL/GenBank/DDBJ databases">
        <title>Draft genome of the white-rot fungus Obba rivulosa 3A-2.</title>
        <authorList>
            <consortium name="DOE Joint Genome Institute"/>
            <person name="Miettinen O."/>
            <person name="Riley R."/>
            <person name="Acob R."/>
            <person name="Barry K."/>
            <person name="Cullen D."/>
            <person name="De Vries R."/>
            <person name="Hainaut M."/>
            <person name="Hatakka A."/>
            <person name="Henrissat B."/>
            <person name="Hilden K."/>
            <person name="Kuo R."/>
            <person name="Labutti K."/>
            <person name="Lipzen A."/>
            <person name="Makela M.R."/>
            <person name="Sandor L."/>
            <person name="Spatafora J.W."/>
            <person name="Grigoriev I.V."/>
            <person name="Hibbett D.S."/>
        </authorList>
    </citation>
    <scope>NUCLEOTIDE SEQUENCE [LARGE SCALE GENOMIC DNA]</scope>
    <source>
        <strain evidence="2 3">3A-2</strain>
    </source>
</reference>
<gene>
    <name evidence="2" type="ORF">OBBRIDRAFT_379245</name>
</gene>
<accession>A0A8E2B5G1</accession>
<name>A0A8E2B5G1_9APHY</name>
<dbReference type="AlphaFoldDB" id="A0A8E2B5G1"/>
<feature type="compositionally biased region" description="Basic and acidic residues" evidence="1">
    <location>
        <begin position="133"/>
        <end position="145"/>
    </location>
</feature>
<evidence type="ECO:0000313" key="2">
    <source>
        <dbReference type="EMBL" id="OCH93037.1"/>
    </source>
</evidence>
<keyword evidence="3" id="KW-1185">Reference proteome</keyword>
<evidence type="ECO:0000256" key="1">
    <source>
        <dbReference type="SAM" id="MobiDB-lite"/>
    </source>
</evidence>
<evidence type="ECO:0000313" key="3">
    <source>
        <dbReference type="Proteomes" id="UP000250043"/>
    </source>
</evidence>
<organism evidence="2 3">
    <name type="scientific">Obba rivulosa</name>
    <dbReference type="NCBI Taxonomy" id="1052685"/>
    <lineage>
        <taxon>Eukaryota</taxon>
        <taxon>Fungi</taxon>
        <taxon>Dikarya</taxon>
        <taxon>Basidiomycota</taxon>
        <taxon>Agaricomycotina</taxon>
        <taxon>Agaricomycetes</taxon>
        <taxon>Polyporales</taxon>
        <taxon>Gelatoporiaceae</taxon>
        <taxon>Obba</taxon>
    </lineage>
</organism>
<sequence length="159" mass="17044">MGGIGGGIRESRTRPRPRPRWIPPATYLKGQIRADCARCWRTRDHGLDSNPTMRQVTLAADPSPGRGGRCGSKCGARSGNVMVTCRELGPPWSVCTRHPGSAGCVQASSENQRCIRASAVGKEGSARAARSGMAERDHGGREAPMSRRASCSNCRERIA</sequence>
<proteinExistence type="predicted"/>
<feature type="region of interest" description="Disordered" evidence="1">
    <location>
        <begin position="1"/>
        <end position="23"/>
    </location>
</feature>
<dbReference type="EMBL" id="KV722360">
    <property type="protein sequence ID" value="OCH93037.1"/>
    <property type="molecule type" value="Genomic_DNA"/>
</dbReference>